<evidence type="ECO:0000256" key="3">
    <source>
        <dbReference type="ARBA" id="ARBA00022448"/>
    </source>
</evidence>
<dbReference type="OrthoDB" id="9808461at2"/>
<dbReference type="InterPro" id="IPR011925">
    <property type="entry name" value="LolCE_TM"/>
</dbReference>
<accession>K2KZ03</accession>
<evidence type="ECO:0000256" key="5">
    <source>
        <dbReference type="ARBA" id="ARBA00022692"/>
    </source>
</evidence>
<evidence type="ECO:0000313" key="11">
    <source>
        <dbReference type="EMBL" id="EKE82960.1"/>
    </source>
</evidence>
<feature type="domain" description="ABC3 transporter permease C-terminal" evidence="9">
    <location>
        <begin position="276"/>
        <end position="409"/>
    </location>
</feature>
<dbReference type="GO" id="GO:0098797">
    <property type="term" value="C:plasma membrane protein complex"/>
    <property type="evidence" value="ECO:0007669"/>
    <property type="project" value="TreeGrafter"/>
</dbReference>
<dbReference type="InterPro" id="IPR025857">
    <property type="entry name" value="MacB_PCD"/>
</dbReference>
<dbReference type="NCBIfam" id="TIGR02212">
    <property type="entry name" value="lolCE"/>
    <property type="match status" value="1"/>
</dbReference>
<dbReference type="EMBL" id="AMRG01000010">
    <property type="protein sequence ID" value="EKE82960.1"/>
    <property type="molecule type" value="Genomic_DNA"/>
</dbReference>
<dbReference type="PANTHER" id="PTHR30489:SF0">
    <property type="entry name" value="LIPOPROTEIN-RELEASING SYSTEM TRANSMEMBRANE PROTEIN LOLE"/>
    <property type="match status" value="1"/>
</dbReference>
<evidence type="ECO:0000256" key="4">
    <source>
        <dbReference type="ARBA" id="ARBA00022475"/>
    </source>
</evidence>
<dbReference type="InterPro" id="IPR051447">
    <property type="entry name" value="Lipoprotein-release_system"/>
</dbReference>
<feature type="transmembrane region" description="Helical" evidence="8">
    <location>
        <begin position="20"/>
        <end position="46"/>
    </location>
</feature>
<evidence type="ECO:0000256" key="8">
    <source>
        <dbReference type="SAM" id="Phobius"/>
    </source>
</evidence>
<keyword evidence="12" id="KW-1185">Reference proteome</keyword>
<evidence type="ECO:0000256" key="1">
    <source>
        <dbReference type="ARBA" id="ARBA00004651"/>
    </source>
</evidence>
<evidence type="ECO:0000256" key="2">
    <source>
        <dbReference type="ARBA" id="ARBA00005236"/>
    </source>
</evidence>
<dbReference type="Pfam" id="PF12704">
    <property type="entry name" value="MacB_PCD"/>
    <property type="match status" value="1"/>
</dbReference>
<keyword evidence="11" id="KW-0449">Lipoprotein</keyword>
<protein>
    <submittedName>
        <fullName evidence="11">Lipoprotein release ABC transporter permease</fullName>
    </submittedName>
</protein>
<feature type="transmembrane region" description="Helical" evidence="8">
    <location>
        <begin position="272"/>
        <end position="295"/>
    </location>
</feature>
<dbReference type="AlphaFoldDB" id="K2KZ03"/>
<evidence type="ECO:0000259" key="10">
    <source>
        <dbReference type="Pfam" id="PF12704"/>
    </source>
</evidence>
<dbReference type="STRING" id="740709.A10D4_08974"/>
<keyword evidence="5 8" id="KW-0812">Transmembrane</keyword>
<evidence type="ECO:0000313" key="12">
    <source>
        <dbReference type="Proteomes" id="UP000014115"/>
    </source>
</evidence>
<evidence type="ECO:0000259" key="9">
    <source>
        <dbReference type="Pfam" id="PF02687"/>
    </source>
</evidence>
<comment type="caution">
    <text evidence="11">The sequence shown here is derived from an EMBL/GenBank/DDBJ whole genome shotgun (WGS) entry which is preliminary data.</text>
</comment>
<name>K2KZ03_9GAMM</name>
<dbReference type="RefSeq" id="WP_008489059.1">
    <property type="nucleotide sequence ID" value="NZ_AMRG01000010.1"/>
</dbReference>
<reference evidence="11 12" key="1">
    <citation type="journal article" date="2012" name="J. Bacteriol.">
        <title>Genome Sequence of Idiomarina xiamenensis Type Strain 10-D-4.</title>
        <authorList>
            <person name="Lai Q."/>
            <person name="Wang L."/>
            <person name="Wang W."/>
            <person name="Shao Z."/>
        </authorList>
    </citation>
    <scope>NUCLEOTIDE SEQUENCE [LARGE SCALE GENOMIC DNA]</scope>
    <source>
        <strain evidence="11 12">10-D-4</strain>
    </source>
</reference>
<keyword evidence="4" id="KW-1003">Cell membrane</keyword>
<dbReference type="Proteomes" id="UP000014115">
    <property type="component" value="Unassembled WGS sequence"/>
</dbReference>
<keyword evidence="7 8" id="KW-0472">Membrane</keyword>
<dbReference type="GO" id="GO:0044874">
    <property type="term" value="P:lipoprotein localization to outer membrane"/>
    <property type="evidence" value="ECO:0007669"/>
    <property type="project" value="TreeGrafter"/>
</dbReference>
<feature type="transmembrane region" description="Helical" evidence="8">
    <location>
        <begin position="316"/>
        <end position="344"/>
    </location>
</feature>
<comment type="similarity">
    <text evidence="2">Belongs to the ABC-4 integral membrane protein family. LolC/E subfamily.</text>
</comment>
<dbReference type="InterPro" id="IPR003838">
    <property type="entry name" value="ABC3_permease_C"/>
</dbReference>
<sequence length="415" mass="45795">MSLTWQLARRFRKSRSKTGFLSFISASSTLGIGLGCAVLIAALSMMNGFQKALEERLLQLVPQVEFSAVEGPLKHAAQLLQVSRQHPQVVAAEPIINTQGMIQRGSEFVGLQLTGIDLQQNQTVTQLHRYTDQASWRRLQETTHGVLLGQGLAERLQVSPGDGVTLLTAAKSSAKGAANNWQAPRRQRLTVVGTFAFGGQLDYQQAYVSLATAQQLTGLGDQVSSVRLLLNDAYQAPKVARELGRHVQDFVYLDDWTRSQGHVYRDIMLVKLVIYIVLVLVMAVACFNIVSTLVMTVQEKQSQIAILRTMGMQRRAVIRVFIWQGLQNGLWGTAGGVLVGVLLAWQLPNVIQVIEQALQVKLLAADIYFIAQIPSQLRWLDVLLVAAVALLMSLLATLYPAWRASQLQPAQALHR</sequence>
<dbReference type="GO" id="GO:0042953">
    <property type="term" value="P:lipoprotein transport"/>
    <property type="evidence" value="ECO:0007669"/>
    <property type="project" value="InterPro"/>
</dbReference>
<proteinExistence type="inferred from homology"/>
<organism evidence="11 12">
    <name type="scientific">Idiomarina xiamenensis 10-D-4</name>
    <dbReference type="NCBI Taxonomy" id="740709"/>
    <lineage>
        <taxon>Bacteria</taxon>
        <taxon>Pseudomonadati</taxon>
        <taxon>Pseudomonadota</taxon>
        <taxon>Gammaproteobacteria</taxon>
        <taxon>Alteromonadales</taxon>
        <taxon>Idiomarinaceae</taxon>
        <taxon>Idiomarina</taxon>
    </lineage>
</organism>
<keyword evidence="6 8" id="KW-1133">Transmembrane helix</keyword>
<dbReference type="PATRIC" id="fig|740709.3.peg.1815"/>
<feature type="domain" description="MacB-like periplasmic core" evidence="10">
    <location>
        <begin position="26"/>
        <end position="243"/>
    </location>
</feature>
<comment type="subcellular location">
    <subcellularLocation>
        <location evidence="1">Cell membrane</location>
        <topology evidence="1">Multi-pass membrane protein</topology>
    </subcellularLocation>
</comment>
<evidence type="ECO:0000256" key="7">
    <source>
        <dbReference type="ARBA" id="ARBA00023136"/>
    </source>
</evidence>
<dbReference type="eggNOG" id="COG4591">
    <property type="taxonomic scope" value="Bacteria"/>
</dbReference>
<gene>
    <name evidence="11" type="ORF">A10D4_08974</name>
</gene>
<feature type="transmembrane region" description="Helical" evidence="8">
    <location>
        <begin position="382"/>
        <end position="402"/>
    </location>
</feature>
<dbReference type="Pfam" id="PF02687">
    <property type="entry name" value="FtsX"/>
    <property type="match status" value="1"/>
</dbReference>
<keyword evidence="3" id="KW-0813">Transport</keyword>
<dbReference type="PANTHER" id="PTHR30489">
    <property type="entry name" value="LIPOPROTEIN-RELEASING SYSTEM TRANSMEMBRANE PROTEIN LOLE"/>
    <property type="match status" value="1"/>
</dbReference>
<evidence type="ECO:0000256" key="6">
    <source>
        <dbReference type="ARBA" id="ARBA00022989"/>
    </source>
</evidence>